<dbReference type="GO" id="GO:0016787">
    <property type="term" value="F:hydrolase activity"/>
    <property type="evidence" value="ECO:0007669"/>
    <property type="project" value="UniProtKB-KW"/>
</dbReference>
<evidence type="ECO:0000313" key="3">
    <source>
        <dbReference type="Proteomes" id="UP000546464"/>
    </source>
</evidence>
<keyword evidence="3" id="KW-1185">Reference proteome</keyword>
<dbReference type="PANTHER" id="PTHR42663:SF4">
    <property type="entry name" value="SLL1036 PROTEIN"/>
    <property type="match status" value="1"/>
</dbReference>
<keyword evidence="2" id="KW-0378">Hydrolase</keyword>
<name>A0A842HL06_9BACT</name>
<feature type="domain" description="Metallo-beta-lactamase" evidence="1">
    <location>
        <begin position="77"/>
        <end position="277"/>
    </location>
</feature>
<dbReference type="InterPro" id="IPR001279">
    <property type="entry name" value="Metallo-B-lactamas"/>
</dbReference>
<accession>A0A842HL06</accession>
<dbReference type="Proteomes" id="UP000546464">
    <property type="component" value="Unassembled WGS sequence"/>
</dbReference>
<dbReference type="CDD" id="cd07715">
    <property type="entry name" value="TaR3-like_MBL-fold"/>
    <property type="match status" value="1"/>
</dbReference>
<dbReference type="EMBL" id="JACHVB010000063">
    <property type="protein sequence ID" value="MBC2596147.1"/>
    <property type="molecule type" value="Genomic_DNA"/>
</dbReference>
<gene>
    <name evidence="2" type="ORF">H5P28_17910</name>
</gene>
<dbReference type="AlphaFoldDB" id="A0A842HL06"/>
<organism evidence="2 3">
    <name type="scientific">Ruficoccus amylovorans</name>
    <dbReference type="NCBI Taxonomy" id="1804625"/>
    <lineage>
        <taxon>Bacteria</taxon>
        <taxon>Pseudomonadati</taxon>
        <taxon>Verrucomicrobiota</taxon>
        <taxon>Opitutia</taxon>
        <taxon>Puniceicoccales</taxon>
        <taxon>Cerasicoccaceae</taxon>
        <taxon>Ruficoccus</taxon>
    </lineage>
</organism>
<reference evidence="2 3" key="1">
    <citation type="submission" date="2020-07" db="EMBL/GenBank/DDBJ databases">
        <authorList>
            <person name="Feng X."/>
        </authorList>
    </citation>
    <scope>NUCLEOTIDE SEQUENCE [LARGE SCALE GENOMIC DNA]</scope>
    <source>
        <strain evidence="2 3">JCM31066</strain>
    </source>
</reference>
<protein>
    <submittedName>
        <fullName evidence="2">MBL fold metallo-hydrolase</fullName>
    </submittedName>
</protein>
<dbReference type="Pfam" id="PF12706">
    <property type="entry name" value="Lactamase_B_2"/>
    <property type="match status" value="1"/>
</dbReference>
<comment type="caution">
    <text evidence="2">The sequence shown here is derived from an EMBL/GenBank/DDBJ whole genome shotgun (WGS) entry which is preliminary data.</text>
</comment>
<dbReference type="Gene3D" id="3.60.15.10">
    <property type="entry name" value="Ribonuclease Z/Hydroxyacylglutathione hydrolase-like"/>
    <property type="match status" value="1"/>
</dbReference>
<dbReference type="PANTHER" id="PTHR42663">
    <property type="entry name" value="HYDROLASE C777.06C-RELATED-RELATED"/>
    <property type="match status" value="1"/>
</dbReference>
<sequence>MKVIFWGTQGSLPASVNEKTVREKIFMAVQAAQGYKLESAEAIDRFIDQELPFAVRGTYGTNTSCVQLDNPGGDFVILDAGSGLRDLGLTLVKSGQAKKPSTYHFVMSHLHWDHLQGFPFFVPAFIPGNRIVIHAYHPEAEACFRQQMSGQFFPVHFDQLAADISFEIREPGTPFEVGGFSVTSMAQNHPGISYGYRFEKDGKCVVYSTDSEHKHDAYEKDYPFVGFFRGADLLIFDAQYTMADATFTKANWGHSSNVMGVELAARAGVRKLAIFHHEPTSSDAALEEFLFNTRMYCNIYHQETGGKLGHERYPEQILLAYDGLEMEI</sequence>
<dbReference type="InterPro" id="IPR036866">
    <property type="entry name" value="RibonucZ/Hydroxyglut_hydro"/>
</dbReference>
<proteinExistence type="predicted"/>
<evidence type="ECO:0000259" key="1">
    <source>
        <dbReference type="Pfam" id="PF12706"/>
    </source>
</evidence>
<evidence type="ECO:0000313" key="2">
    <source>
        <dbReference type="EMBL" id="MBC2596147.1"/>
    </source>
</evidence>
<dbReference type="SUPFAM" id="SSF56281">
    <property type="entry name" value="Metallo-hydrolase/oxidoreductase"/>
    <property type="match status" value="1"/>
</dbReference>